<dbReference type="Pfam" id="PF10412">
    <property type="entry name" value="TrwB_AAD_bind"/>
    <property type="match status" value="1"/>
</dbReference>
<dbReference type="InterPro" id="IPR051539">
    <property type="entry name" value="T4SS-coupling_protein"/>
</dbReference>
<evidence type="ECO:0000256" key="6">
    <source>
        <dbReference type="SAM" id="MobiDB-lite"/>
    </source>
</evidence>
<evidence type="ECO:0000256" key="2">
    <source>
        <dbReference type="ARBA" id="ARBA00022475"/>
    </source>
</evidence>
<organism evidence="9 10">
    <name type="scientific">Mycetohabitans rhizoxinica</name>
    <dbReference type="NCBI Taxonomy" id="412963"/>
    <lineage>
        <taxon>Bacteria</taxon>
        <taxon>Pseudomonadati</taxon>
        <taxon>Pseudomonadota</taxon>
        <taxon>Betaproteobacteria</taxon>
        <taxon>Burkholderiales</taxon>
        <taxon>Burkholderiaceae</taxon>
        <taxon>Mycetohabitans</taxon>
    </lineage>
</organism>
<dbReference type="EMBL" id="CP062177">
    <property type="protein sequence ID" value="WXK40654.1"/>
    <property type="molecule type" value="Genomic_DNA"/>
</dbReference>
<keyword evidence="2" id="KW-1003">Cell membrane</keyword>
<keyword evidence="5 7" id="KW-0472">Membrane</keyword>
<protein>
    <submittedName>
        <fullName evidence="9">Type IV secretion system DNA-binding domain-containing protein</fullName>
    </submittedName>
</protein>
<feature type="transmembrane region" description="Helical" evidence="7">
    <location>
        <begin position="117"/>
        <end position="136"/>
    </location>
</feature>
<evidence type="ECO:0000256" key="4">
    <source>
        <dbReference type="ARBA" id="ARBA00022989"/>
    </source>
</evidence>
<dbReference type="RefSeq" id="WP_338911962.1">
    <property type="nucleotide sequence ID" value="NZ_CP062177.1"/>
</dbReference>
<evidence type="ECO:0000256" key="7">
    <source>
        <dbReference type="SAM" id="Phobius"/>
    </source>
</evidence>
<evidence type="ECO:0000259" key="8">
    <source>
        <dbReference type="Pfam" id="PF10412"/>
    </source>
</evidence>
<keyword evidence="9" id="KW-0614">Plasmid</keyword>
<feature type="region of interest" description="Disordered" evidence="6">
    <location>
        <begin position="585"/>
        <end position="674"/>
    </location>
</feature>
<keyword evidence="3 7" id="KW-0812">Transmembrane</keyword>
<dbReference type="InterPro" id="IPR019476">
    <property type="entry name" value="T4SS_TraD_DNA-bd"/>
</dbReference>
<gene>
    <name evidence="9" type="ORF">IHE29_15905</name>
</gene>
<proteinExistence type="predicted"/>
<keyword evidence="9" id="KW-0238">DNA-binding</keyword>
<evidence type="ECO:0000256" key="3">
    <source>
        <dbReference type="ARBA" id="ARBA00022692"/>
    </source>
</evidence>
<dbReference type="CDD" id="cd01127">
    <property type="entry name" value="TrwB_TraG_TraD_VirD4"/>
    <property type="match status" value="1"/>
</dbReference>
<dbReference type="Gene3D" id="3.40.50.300">
    <property type="entry name" value="P-loop containing nucleotide triphosphate hydrolases"/>
    <property type="match status" value="2"/>
</dbReference>
<sequence>MVKRDAKRSASSFSRGAELWMHQARMFVVAIWTVALVSMIVALAVAVGYFWTATPPNERYGLERNILAHIRDALYMTAGKMELHVNGELRKLEVADVALLTDEIADNAWRKLRNGGVIGLLSGIGMIFLISLYWWGYGRSKMQDVKLRGAELVTGRELKKIVELRNEASPYMLAGVPMRKGSENLHTLIAGTQGTGKSQQFFALMKQVRARGKRMIVYDPTGEFTQAFYREGKDVLMNPLDARSPNWNVWHEIKKDYHFDNLANGLIPDPAEVDPFWSLAGRMVLKDVYRVLGREGRRTNRDLYNAIAKSNLDAMHALLQGTAGATYVDPKTERTGMSLKMTVQNQLESFRFLHDSGELFSIRNWVHEEGDSWMFITARESMREALAPLLSLWIDTAIKAVLDLEAVHRERLWFCIDELPTLQKLDILKLALTNTRKYGLCMVLGVQDFSQLYKIYGMHLASTIISGCQTKLLLRVTDGEAAELLAKLMGQYEVDEKEETLSYGLNSHRDGVSVFARRNIRDLVLTSEILKLPDMTGYLTIPGDFPIAKVSYDYVPTPKIASGFIERTGLAVDFKPKYALSAVANTSAEDPADKQPGTEQAAKADAEKRPAVDLLDEDDVDGPTATVTGVKRNANGETIDPETGKARPRSHVKDDAAATDKPGGKHGKPLADAL</sequence>
<feature type="transmembrane region" description="Helical" evidence="7">
    <location>
        <begin position="27"/>
        <end position="51"/>
    </location>
</feature>
<geneLocation type="plasmid" evidence="9 10">
    <name>unnamed</name>
</geneLocation>
<evidence type="ECO:0000256" key="5">
    <source>
        <dbReference type="ARBA" id="ARBA00023136"/>
    </source>
</evidence>
<accession>A0ABZ2Q4A1</accession>
<comment type="subcellular location">
    <subcellularLocation>
        <location evidence="1">Cell membrane</location>
        <topology evidence="1">Multi-pass membrane protein</topology>
    </subcellularLocation>
</comment>
<keyword evidence="10" id="KW-1185">Reference proteome</keyword>
<dbReference type="SUPFAM" id="SSF52540">
    <property type="entry name" value="P-loop containing nucleoside triphosphate hydrolases"/>
    <property type="match status" value="1"/>
</dbReference>
<name>A0ABZ2Q4A1_9BURK</name>
<dbReference type="PANTHER" id="PTHR37937:SF1">
    <property type="entry name" value="CONJUGATIVE TRANSFER: DNA TRANSPORT"/>
    <property type="match status" value="1"/>
</dbReference>
<dbReference type="GO" id="GO:0003677">
    <property type="term" value="F:DNA binding"/>
    <property type="evidence" value="ECO:0007669"/>
    <property type="project" value="UniProtKB-KW"/>
</dbReference>
<evidence type="ECO:0000313" key="10">
    <source>
        <dbReference type="Proteomes" id="UP001493153"/>
    </source>
</evidence>
<feature type="compositionally biased region" description="Basic and acidic residues" evidence="6">
    <location>
        <begin position="602"/>
        <end position="611"/>
    </location>
</feature>
<evidence type="ECO:0000256" key="1">
    <source>
        <dbReference type="ARBA" id="ARBA00004651"/>
    </source>
</evidence>
<evidence type="ECO:0000313" key="9">
    <source>
        <dbReference type="EMBL" id="WXK40654.1"/>
    </source>
</evidence>
<keyword evidence="4 7" id="KW-1133">Transmembrane helix</keyword>
<dbReference type="Proteomes" id="UP001493153">
    <property type="component" value="Plasmid unnamed"/>
</dbReference>
<feature type="domain" description="Type IV secretion system coupling protein TraD DNA-binding" evidence="8">
    <location>
        <begin position="171"/>
        <end position="551"/>
    </location>
</feature>
<dbReference type="InterPro" id="IPR027417">
    <property type="entry name" value="P-loop_NTPase"/>
</dbReference>
<dbReference type="PANTHER" id="PTHR37937">
    <property type="entry name" value="CONJUGATIVE TRANSFER: DNA TRANSPORT"/>
    <property type="match status" value="1"/>
</dbReference>
<reference evidence="9 10" key="1">
    <citation type="submission" date="2020-09" db="EMBL/GenBank/DDBJ databases">
        <title>Genome sequences of Mycetohabitans spp.</title>
        <authorList>
            <person name="Carter M.E."/>
            <person name="Carpenter S.C.D."/>
            <person name="Bogdanove A.J."/>
        </authorList>
    </citation>
    <scope>NUCLEOTIDE SEQUENCE [LARGE SCALE GENOMIC DNA]</scope>
    <source>
        <strain evidence="9 10">B12</strain>
        <plasmid evidence="9 10">unnamed</plasmid>
    </source>
</reference>